<evidence type="ECO:0000256" key="6">
    <source>
        <dbReference type="ARBA" id="ARBA00023125"/>
    </source>
</evidence>
<dbReference type="InterPro" id="IPR027417">
    <property type="entry name" value="P-loop_NTPase"/>
</dbReference>
<feature type="coiled-coil region" evidence="7">
    <location>
        <begin position="632"/>
        <end position="659"/>
    </location>
</feature>
<evidence type="ECO:0000256" key="4">
    <source>
        <dbReference type="ARBA" id="ARBA00022840"/>
    </source>
</evidence>
<keyword evidence="11" id="KW-1185">Reference proteome</keyword>
<dbReference type="InterPro" id="IPR036277">
    <property type="entry name" value="SMC_hinge_sf"/>
</dbReference>
<dbReference type="GO" id="GO:0030261">
    <property type="term" value="P:chromosome condensation"/>
    <property type="evidence" value="ECO:0007669"/>
    <property type="project" value="InterPro"/>
</dbReference>
<dbReference type="GO" id="GO:0006260">
    <property type="term" value="P:DNA replication"/>
    <property type="evidence" value="ECO:0007669"/>
    <property type="project" value="UniProtKB-UniRule"/>
</dbReference>
<dbReference type="HAMAP" id="MF_01894">
    <property type="entry name" value="Smc_prok"/>
    <property type="match status" value="1"/>
</dbReference>
<dbReference type="CDD" id="cd03278">
    <property type="entry name" value="ABC_SMC_barmotin"/>
    <property type="match status" value="1"/>
</dbReference>
<feature type="region of interest" description="Disordered" evidence="8">
    <location>
        <begin position="858"/>
        <end position="886"/>
    </location>
</feature>
<evidence type="ECO:0000256" key="2">
    <source>
        <dbReference type="ARBA" id="ARBA00022490"/>
    </source>
</evidence>
<evidence type="ECO:0000256" key="5">
    <source>
        <dbReference type="ARBA" id="ARBA00023054"/>
    </source>
</evidence>
<keyword evidence="5 7" id="KW-0175">Coiled coil</keyword>
<dbReference type="Proteomes" id="UP000246352">
    <property type="component" value="Unassembled WGS sequence"/>
</dbReference>
<feature type="coiled-coil region" evidence="7">
    <location>
        <begin position="282"/>
        <end position="334"/>
    </location>
</feature>
<dbReference type="AlphaFoldDB" id="A0A317PLR5"/>
<protein>
    <recommendedName>
        <fullName evidence="7">Chromosome partition protein Smc</fullName>
    </recommendedName>
</protein>
<evidence type="ECO:0000256" key="3">
    <source>
        <dbReference type="ARBA" id="ARBA00022741"/>
    </source>
</evidence>
<feature type="binding site" evidence="7">
    <location>
        <begin position="32"/>
        <end position="39"/>
    </location>
    <ligand>
        <name>ATP</name>
        <dbReference type="ChEBI" id="CHEBI:30616"/>
    </ligand>
</feature>
<dbReference type="InterPro" id="IPR024704">
    <property type="entry name" value="SMC"/>
</dbReference>
<feature type="coiled-coil region" evidence="7">
    <location>
        <begin position="937"/>
        <end position="992"/>
    </location>
</feature>
<feature type="compositionally biased region" description="Basic and acidic residues" evidence="8">
    <location>
        <begin position="861"/>
        <end position="870"/>
    </location>
</feature>
<dbReference type="OrthoDB" id="9808768at2"/>
<comment type="subcellular location">
    <subcellularLocation>
        <location evidence="1 7">Cytoplasm</location>
    </subcellularLocation>
</comment>
<feature type="coiled-coil region" evidence="7">
    <location>
        <begin position="177"/>
        <end position="218"/>
    </location>
</feature>
<name>A0A317PLR5_9HYPH</name>
<dbReference type="RefSeq" id="WP_110031656.1">
    <property type="nucleotide sequence ID" value="NZ_QGTR01000002.1"/>
</dbReference>
<evidence type="ECO:0000313" key="10">
    <source>
        <dbReference type="EMBL" id="PWW01905.1"/>
    </source>
</evidence>
<comment type="domain">
    <text evidence="7">Contains large globular domains required for ATP hydrolysis at each terminus and a third globular domain forming a flexible hinge near the middle of the molecule. These domains are separated by coiled-coil structures.</text>
</comment>
<feature type="coiled-coil region" evidence="7">
    <location>
        <begin position="391"/>
        <end position="473"/>
    </location>
</feature>
<evidence type="ECO:0000256" key="7">
    <source>
        <dbReference type="HAMAP-Rule" id="MF_01894"/>
    </source>
</evidence>
<keyword evidence="2 7" id="KW-0963">Cytoplasm</keyword>
<comment type="similarity">
    <text evidence="7">Belongs to the SMC family.</text>
</comment>
<keyword evidence="4 7" id="KW-0067">ATP-binding</keyword>
<dbReference type="GO" id="GO:0016887">
    <property type="term" value="F:ATP hydrolysis activity"/>
    <property type="evidence" value="ECO:0007669"/>
    <property type="project" value="InterPro"/>
</dbReference>
<dbReference type="SUPFAM" id="SSF52540">
    <property type="entry name" value="P-loop containing nucleoside triphosphate hydrolases"/>
    <property type="match status" value="1"/>
</dbReference>
<dbReference type="GO" id="GO:0005694">
    <property type="term" value="C:chromosome"/>
    <property type="evidence" value="ECO:0007669"/>
    <property type="project" value="InterPro"/>
</dbReference>
<gene>
    <name evidence="7" type="primary">smc</name>
    <name evidence="10" type="ORF">DFR52_102569</name>
</gene>
<organism evidence="10 11">
    <name type="scientific">Hoeflea marina</name>
    <dbReference type="NCBI Taxonomy" id="274592"/>
    <lineage>
        <taxon>Bacteria</taxon>
        <taxon>Pseudomonadati</taxon>
        <taxon>Pseudomonadota</taxon>
        <taxon>Alphaproteobacteria</taxon>
        <taxon>Hyphomicrobiales</taxon>
        <taxon>Rhizobiaceae</taxon>
        <taxon>Hoeflea</taxon>
    </lineage>
</organism>
<dbReference type="PIRSF" id="PIRSF005719">
    <property type="entry name" value="SMC"/>
    <property type="match status" value="1"/>
</dbReference>
<dbReference type="EMBL" id="QGTR01000002">
    <property type="protein sequence ID" value="PWW01905.1"/>
    <property type="molecule type" value="Genomic_DNA"/>
</dbReference>
<dbReference type="Pfam" id="PF02463">
    <property type="entry name" value="SMC_N"/>
    <property type="match status" value="1"/>
</dbReference>
<reference evidence="10 11" key="1">
    <citation type="submission" date="2018-05" db="EMBL/GenBank/DDBJ databases">
        <title>Genomic Encyclopedia of Type Strains, Phase IV (KMG-IV): sequencing the most valuable type-strain genomes for metagenomic binning, comparative biology and taxonomic classification.</title>
        <authorList>
            <person name="Goeker M."/>
        </authorList>
    </citation>
    <scope>NUCLEOTIDE SEQUENCE [LARGE SCALE GENOMIC DNA]</scope>
    <source>
        <strain evidence="10 11">DSM 16791</strain>
    </source>
</reference>
<evidence type="ECO:0000256" key="1">
    <source>
        <dbReference type="ARBA" id="ARBA00004496"/>
    </source>
</evidence>
<dbReference type="InterPro" id="IPR003395">
    <property type="entry name" value="RecF/RecN/SMC_N"/>
</dbReference>
<dbReference type="PANTHER" id="PTHR43977">
    <property type="entry name" value="STRUCTURAL MAINTENANCE OF CHROMOSOMES PROTEIN 3"/>
    <property type="match status" value="1"/>
</dbReference>
<comment type="caution">
    <text evidence="10">The sequence shown here is derived from an EMBL/GenBank/DDBJ whole genome shotgun (WGS) entry which is preliminary data.</text>
</comment>
<dbReference type="GO" id="GO:0005737">
    <property type="term" value="C:cytoplasm"/>
    <property type="evidence" value="ECO:0007669"/>
    <property type="project" value="UniProtKB-SubCell"/>
</dbReference>
<keyword evidence="6 7" id="KW-0238">DNA-binding</keyword>
<dbReference type="GO" id="GO:0005524">
    <property type="term" value="F:ATP binding"/>
    <property type="evidence" value="ECO:0007669"/>
    <property type="project" value="UniProtKB-UniRule"/>
</dbReference>
<dbReference type="GO" id="GO:0003677">
    <property type="term" value="F:DNA binding"/>
    <property type="evidence" value="ECO:0007669"/>
    <property type="project" value="UniProtKB-UniRule"/>
</dbReference>
<evidence type="ECO:0000259" key="9">
    <source>
        <dbReference type="Pfam" id="PF02463"/>
    </source>
</evidence>
<proteinExistence type="inferred from homology"/>
<evidence type="ECO:0000256" key="8">
    <source>
        <dbReference type="SAM" id="MobiDB-lite"/>
    </source>
</evidence>
<evidence type="ECO:0000313" key="11">
    <source>
        <dbReference type="Proteomes" id="UP000246352"/>
    </source>
</evidence>
<dbReference type="SUPFAM" id="SSF75553">
    <property type="entry name" value="Smc hinge domain"/>
    <property type="match status" value="1"/>
</dbReference>
<dbReference type="GO" id="GO:0007059">
    <property type="term" value="P:chromosome segregation"/>
    <property type="evidence" value="ECO:0007669"/>
    <property type="project" value="UniProtKB-UniRule"/>
</dbReference>
<comment type="subunit">
    <text evidence="7">Homodimer.</text>
</comment>
<comment type="function">
    <text evidence="7">Required for chromosome condensation and partitioning.</text>
</comment>
<dbReference type="Gene3D" id="3.40.50.300">
    <property type="entry name" value="P-loop containing nucleotide triphosphate hydrolases"/>
    <property type="match status" value="2"/>
</dbReference>
<feature type="domain" description="RecF/RecN/SMC N-terminal" evidence="9">
    <location>
        <begin position="4"/>
        <end position="1137"/>
    </location>
</feature>
<dbReference type="InterPro" id="IPR011890">
    <property type="entry name" value="SMC_prok"/>
</dbReference>
<keyword evidence="3 7" id="KW-0547">Nucleotide-binding</keyword>
<sequence>MRFTKLRLLGFKSFVEPVEFVIERGLTGVVGPNGCGKSNLVEAMRWVMGENSYKNMRASGMDDVIFSGSGHRPARNTAEVGLFLDNSDRTAPAAFNDSDEIQVTRRIERESGSVYRINGKEARAKDVQLLFADASTGARSPSMVGQGRIGELIQAKPQARRQLLEEAAGISGLHSRRHEAELRLRAAETNLERLDDVTSELESQIESLKRQARQASRFKTLSADIRQGEAVLLHLRWSQARSQEAEADSALTKATSLVAEMAQAQMEAAKHQAIAAHKLPELRENEAKAAAALQRLQIARTQIDEEAERVTRRKLELERRIEQLAADIAREERMMADNAGAMERLALEETGIRQALAESGSRGVELKAGFETARAKLGESEVGLGVITAERAEAAAERSQLERRIRDLGERHGHLQRQMQRHDADLAELAERIAGLPDPAVKRIEADKAAAQLAEAEAALARIEQALEAARAADIAARAPVAEARASLNAIETEARTIARMLSAGAGSDQFPAVVEKIKVDRGYETALGAAIGDDLDLPLDAAAPAHWLLVPGSGDDPALPEGVTPLSAHVRAPAELARRLAQIGLVADFGHAKSLQPTLRPGQRLVTRDGALLRWDGYVASADAPTAAAMRLEQKNRLAELESEVTAATAVLRQAEQGQAAAEGLLAARNSEQRLSRDLIRDLGRAVTKSRDDLASAERASGELASRRAVLAETRAQVGAQAREAAEALDEANAALARCPDLSSLDASLARVTAEVATDRGRLAEARAMHEGLERENAARAQRLAAIGVERKGWVERAANAESHVVALRERAREAGEEAATITDAPDEIAARRRQLMNQLAESEKLRSAAADSLAAAETASREADKRATEAIGSLSQTREARGRAEERLMAARERREESEARIREALDCAPHEAMRHAGLTPGSDLPDAAVVERNLDRLKVERERLGAVNLRAEEEQAELSARLESIIADREDIIEAIRKLRAGIQSLNREGRERLLVAFEIVNAQFQRLFSHLFGGGTAELQLIESDDPLEAGLEILARPPGKKPQTMTLLSGGEQALTAMALIFAVFLTNPAPICVLDEVDAPLDDHNVERFCNLMDEMATSTETRFVIITHNPITMARMNRLFGVTMAEQGVSQLVSVDLQTAEQLREAS</sequence>
<accession>A0A317PLR5</accession>
<dbReference type="FunFam" id="3.40.50.300:FF:000901">
    <property type="entry name" value="Chromosome partition protein Smc"/>
    <property type="match status" value="1"/>
</dbReference>
<dbReference type="GO" id="GO:0007062">
    <property type="term" value="P:sister chromatid cohesion"/>
    <property type="evidence" value="ECO:0007669"/>
    <property type="project" value="InterPro"/>
</dbReference>